<dbReference type="Pfam" id="PF16655">
    <property type="entry name" value="PhoD_N"/>
    <property type="match status" value="1"/>
</dbReference>
<dbReference type="InterPro" id="IPR032093">
    <property type="entry name" value="PhoD_N"/>
</dbReference>
<dbReference type="RefSeq" id="WP_285234960.1">
    <property type="nucleotide sequence ID" value="NZ_CP116346.1"/>
</dbReference>
<dbReference type="SUPFAM" id="SSF56300">
    <property type="entry name" value="Metallo-dependent phosphatases"/>
    <property type="match status" value="1"/>
</dbReference>
<dbReference type="Pfam" id="PF09423">
    <property type="entry name" value="PhoD"/>
    <property type="match status" value="1"/>
</dbReference>
<dbReference type="CDD" id="cd07389">
    <property type="entry name" value="MPP_PhoD"/>
    <property type="match status" value="1"/>
</dbReference>
<gene>
    <name evidence="5" type="ORF">PFX98_09520</name>
</gene>
<keyword evidence="6" id="KW-1185">Reference proteome</keyword>
<dbReference type="EMBL" id="CP116346">
    <property type="protein sequence ID" value="WIT13841.1"/>
    <property type="molecule type" value="Genomic_DNA"/>
</dbReference>
<dbReference type="Gene3D" id="2.60.40.380">
    <property type="entry name" value="Purple acid phosphatase-like, N-terminal"/>
    <property type="match status" value="1"/>
</dbReference>
<dbReference type="GO" id="GO:0003993">
    <property type="term" value="F:acid phosphatase activity"/>
    <property type="evidence" value="ECO:0007669"/>
    <property type="project" value="InterPro"/>
</dbReference>
<evidence type="ECO:0000313" key="6">
    <source>
        <dbReference type="Proteomes" id="UP001177769"/>
    </source>
</evidence>
<sequence length="768" mass="81291">MDRRNFLRAGALITASSALGGLAGCMGGGNNGAAVMPLPPTFPGTDTPIPATPAASGAYKFPQSVASGDPKPDGALLWARVLPASADDIAVSPAAGNFQVKLRISSANQSALLGSNTALAGSMDAEADVPVYALYDHTLRHRISGLKPATVYYYQFSAGDTRSKVGRFKTAPANDADIDSLKFAYMTCQDWSVNHWAGMSALAQENLDFIVHLGDYIYEAVGADYQQGGVEPAHGALILPQGTPLPSGGRYATVIDDYRYLYKRYRSDARLQALHERFAFVAIWDDHEFSDDCWQDRETYDNGSYSATTGGDNTAQPSRRRAASQAWFEYMPAEISFTLDPGYGIGNIRIYRDLKFGKLMHLVMTDQRLYRADHMIPEAALNPLTGQPLGQIGARYMVPETSLYGVEAQKIAAGAALPDPYSLVSVLGTAQRQWWMDTMKNSTATWKIWGNETSLLKMSVDGAKIPSAPAVFKTRFIVNADQWDGFNAERKLLMNHLVANKVSNVVAVTGDIHAFFAGVVWDDYNAANPKPAMVDLVTAGISSNSFFSYLRGAAATPAFAPVQPLVEINEAVAEGIAIQMLSAAIALGAGVTDLSNTAAIQAAVMAAVGAGLIPLAAVQPTPGLSTAVINTLDETLAGQMGGMIAGTIAGLAASSRSAAAMTLYGLIAQKIAAALGVPVSFVPASEVVKRLNPFANSTTGAAPAANNPWINHADTEAQGFAVVSLSKTELLCEFRKVNRLAAGSAPLTPVASVKRLKVLAGKAEVLPG</sequence>
<evidence type="ECO:0000256" key="1">
    <source>
        <dbReference type="ARBA" id="ARBA00022729"/>
    </source>
</evidence>
<reference evidence="5" key="1">
    <citation type="submission" date="2023-01" db="EMBL/GenBank/DDBJ databases">
        <title>Whole genome sequence of Paucibacter sp. S2-9 isolated from pond sediment.</title>
        <authorList>
            <person name="Jung J.Y."/>
        </authorList>
    </citation>
    <scope>NUCLEOTIDE SEQUENCE</scope>
    <source>
        <strain evidence="5">S2-9</strain>
    </source>
</reference>
<evidence type="ECO:0000259" key="3">
    <source>
        <dbReference type="Pfam" id="PF09423"/>
    </source>
</evidence>
<keyword evidence="1 2" id="KW-0732">Signal</keyword>
<dbReference type="SUPFAM" id="SSF49363">
    <property type="entry name" value="Purple acid phosphatase, N-terminal domain"/>
    <property type="match status" value="1"/>
</dbReference>
<feature type="chain" id="PRO_5041713224" evidence="2">
    <location>
        <begin position="21"/>
        <end position="768"/>
    </location>
</feature>
<evidence type="ECO:0000259" key="4">
    <source>
        <dbReference type="Pfam" id="PF16655"/>
    </source>
</evidence>
<dbReference type="Gene3D" id="3.60.21.70">
    <property type="entry name" value="PhoD-like phosphatase"/>
    <property type="match status" value="1"/>
</dbReference>
<dbReference type="InterPro" id="IPR008963">
    <property type="entry name" value="Purple_acid_Pase-like_N"/>
</dbReference>
<feature type="domain" description="Phospholipase D N-terminal" evidence="4">
    <location>
        <begin position="64"/>
        <end position="170"/>
    </location>
</feature>
<feature type="signal peptide" evidence="2">
    <location>
        <begin position="1"/>
        <end position="20"/>
    </location>
</feature>
<organism evidence="5 6">
    <name type="scientific">Paucibacter sediminis</name>
    <dbReference type="NCBI Taxonomy" id="3019553"/>
    <lineage>
        <taxon>Bacteria</taxon>
        <taxon>Pseudomonadati</taxon>
        <taxon>Pseudomonadota</taxon>
        <taxon>Betaproteobacteria</taxon>
        <taxon>Burkholderiales</taxon>
        <taxon>Sphaerotilaceae</taxon>
        <taxon>Roseateles</taxon>
    </lineage>
</organism>
<dbReference type="PROSITE" id="PS51257">
    <property type="entry name" value="PROKAR_LIPOPROTEIN"/>
    <property type="match status" value="1"/>
</dbReference>
<name>A0AA95NPL8_9BURK</name>
<dbReference type="InterPro" id="IPR029052">
    <property type="entry name" value="Metallo-depent_PP-like"/>
</dbReference>
<dbReference type="PANTHER" id="PTHR43606:SF2">
    <property type="entry name" value="ALKALINE PHOSPHATASE FAMILY PROTEIN (AFU_ORTHOLOGUE AFUA_5G03860)"/>
    <property type="match status" value="1"/>
</dbReference>
<proteinExistence type="predicted"/>
<dbReference type="PANTHER" id="PTHR43606">
    <property type="entry name" value="PHOSPHATASE, PUTATIVE (AFU_ORTHOLOGUE AFUA_6G08710)-RELATED"/>
    <property type="match status" value="1"/>
</dbReference>
<dbReference type="InterPro" id="IPR018946">
    <property type="entry name" value="PhoD-like_MPP"/>
</dbReference>
<protein>
    <submittedName>
        <fullName evidence="5">Alkaline phosphatase D family protein</fullName>
    </submittedName>
</protein>
<dbReference type="GO" id="GO:0046872">
    <property type="term" value="F:metal ion binding"/>
    <property type="evidence" value="ECO:0007669"/>
    <property type="project" value="InterPro"/>
</dbReference>
<dbReference type="AlphaFoldDB" id="A0AA95NPL8"/>
<accession>A0AA95NPL8</accession>
<feature type="domain" description="PhoD-like phosphatase metallophosphatase" evidence="3">
    <location>
        <begin position="183"/>
        <end position="560"/>
    </location>
</feature>
<dbReference type="InterPro" id="IPR038607">
    <property type="entry name" value="PhoD-like_sf"/>
</dbReference>
<evidence type="ECO:0000313" key="5">
    <source>
        <dbReference type="EMBL" id="WIT13841.1"/>
    </source>
</evidence>
<dbReference type="KEGG" id="pais:PFX98_09520"/>
<dbReference type="Proteomes" id="UP001177769">
    <property type="component" value="Chromosome"/>
</dbReference>
<evidence type="ECO:0000256" key="2">
    <source>
        <dbReference type="SAM" id="SignalP"/>
    </source>
</evidence>
<dbReference type="InterPro" id="IPR052900">
    <property type="entry name" value="Phospholipid_Metab_Enz"/>
</dbReference>